<evidence type="ECO:0000256" key="1">
    <source>
        <dbReference type="SAM" id="Phobius"/>
    </source>
</evidence>
<comment type="caution">
    <text evidence="2">The sequence shown here is derived from an EMBL/GenBank/DDBJ whole genome shotgun (WGS) entry which is preliminary data.</text>
</comment>
<dbReference type="RefSeq" id="WP_163894846.1">
    <property type="nucleotide sequence ID" value="NZ_JAAFYS010000003.1"/>
</dbReference>
<feature type="transmembrane region" description="Helical" evidence="1">
    <location>
        <begin position="150"/>
        <end position="168"/>
    </location>
</feature>
<keyword evidence="1" id="KW-0472">Membrane</keyword>
<feature type="transmembrane region" description="Helical" evidence="1">
    <location>
        <begin position="77"/>
        <end position="97"/>
    </location>
</feature>
<feature type="transmembrane region" description="Helical" evidence="1">
    <location>
        <begin position="49"/>
        <end position="71"/>
    </location>
</feature>
<protein>
    <submittedName>
        <fullName evidence="2">DUF2269 family protein</fullName>
    </submittedName>
</protein>
<keyword evidence="1" id="KW-1133">Transmembrane helix</keyword>
<sequence length="176" mass="18248">MDAYVLLKFIHVVAAMLWVGGGLTFLALSAVLGRDIAGQMALVRIMGRLGAVMMPASLAVLLSGGVLVWLGEWGFEAWVAVALVSAGASFVLGGAVLKPALDRALPLVEAGDASGLASATPALWRAGRIEQGLHIVTVAMMVIKPEWADLHLIVAFVALVAAAVIFSGRRGRPALV</sequence>
<dbReference type="EMBL" id="JAAGAB010000003">
    <property type="protein sequence ID" value="NDV02165.1"/>
    <property type="molecule type" value="Genomic_DNA"/>
</dbReference>
<keyword evidence="1" id="KW-0812">Transmembrane</keyword>
<keyword evidence="3" id="KW-1185">Reference proteome</keyword>
<organism evidence="2 3">
    <name type="scientific">Pseudoroseicyclus tamaricis</name>
    <dbReference type="NCBI Taxonomy" id="2705421"/>
    <lineage>
        <taxon>Bacteria</taxon>
        <taxon>Pseudomonadati</taxon>
        <taxon>Pseudomonadota</taxon>
        <taxon>Alphaproteobacteria</taxon>
        <taxon>Rhodobacterales</taxon>
        <taxon>Paracoccaceae</taxon>
        <taxon>Pseudoroseicyclus</taxon>
    </lineage>
</organism>
<dbReference type="AlphaFoldDB" id="A0A6B2JW84"/>
<gene>
    <name evidence="2" type="ORF">GZA08_14440</name>
</gene>
<proteinExistence type="predicted"/>
<feature type="transmembrane region" description="Helical" evidence="1">
    <location>
        <begin position="6"/>
        <end position="28"/>
    </location>
</feature>
<evidence type="ECO:0000313" key="3">
    <source>
        <dbReference type="Proteomes" id="UP000474757"/>
    </source>
</evidence>
<dbReference type="Proteomes" id="UP000474757">
    <property type="component" value="Unassembled WGS sequence"/>
</dbReference>
<evidence type="ECO:0000313" key="2">
    <source>
        <dbReference type="EMBL" id="NDV02165.1"/>
    </source>
</evidence>
<name>A0A6B2JW84_9RHOB</name>
<reference evidence="2 3" key="1">
    <citation type="submission" date="2020-02" db="EMBL/GenBank/DDBJ databases">
        <title>Pseudoroseicyclus tamarix, sp. nov., isolated from offshore sediment of a Tamarix chinensis forest.</title>
        <authorList>
            <person name="Gai Y."/>
        </authorList>
    </citation>
    <scope>NUCLEOTIDE SEQUENCE [LARGE SCALE GENOMIC DNA]</scope>
    <source>
        <strain evidence="2 3">CLL3-39</strain>
    </source>
</reference>
<accession>A0A6B2JW84</accession>